<accession>E7A9H4</accession>
<sequence>MKVIHLNATLTGGAARACLRLHSALLKEGVDSFVWVQDTRGGAVDDRILYPKSTLGKFWAHVRPYLDKAPILLYPKRKKGTFNLGWLPFSQVVNALNALKPDIVHLHWLGRGVLPLRDLPKIHAPLVWSLHDMWAFSGGDHYYNDQNEHTYKHSCILNSPFERDLATLGFSMKQRAYAKIPHLCIVGVSSWISKRASQSALLKDKTHVVIPNPIDIELYKPLDKNLCRQLLGLPTSKKLIGFGAMDISDPNKGYDLLLEALGKLESTQIELVIFGANARAPHLSFKTHSLGALHDNTSLIALYNALDVLIVPSRQENLSNVILESLACGTPVVGFEIGGNGDLIAHQKNGYLARPFDTTDLKAGMEWVLNAPDYPKLCAHARAWVLERFSEAVVAKQYRALYEKITPC</sequence>
<dbReference type="AlphaFoldDB" id="E7A9H4"/>
<protein>
    <submittedName>
        <fullName evidence="2">Glycosyltransferase</fullName>
    </submittedName>
</protein>
<name>E7A9H4_HELFC</name>
<proteinExistence type="predicted"/>
<keyword evidence="3" id="KW-1185">Reference proteome</keyword>
<gene>
    <name evidence="2" type="ordered locus">Hfelis_12670</name>
</gene>
<dbReference type="OrthoDB" id="9790710at2"/>
<dbReference type="STRING" id="936155.HFELIS_12670"/>
<feature type="domain" description="Glycosyltransferase subfamily 4-like N-terminal" evidence="1">
    <location>
        <begin position="12"/>
        <end position="217"/>
    </location>
</feature>
<evidence type="ECO:0000259" key="1">
    <source>
        <dbReference type="Pfam" id="PF13439"/>
    </source>
</evidence>
<dbReference type="KEGG" id="hfe:HFELIS_12670"/>
<evidence type="ECO:0000313" key="3">
    <source>
        <dbReference type="Proteomes" id="UP000007934"/>
    </source>
</evidence>
<dbReference type="eggNOG" id="COG0438">
    <property type="taxonomic scope" value="Bacteria"/>
</dbReference>
<dbReference type="EMBL" id="FQ670179">
    <property type="protein sequence ID" value="CBY83351.1"/>
    <property type="molecule type" value="Genomic_DNA"/>
</dbReference>
<dbReference type="Pfam" id="PF13439">
    <property type="entry name" value="Glyco_transf_4"/>
    <property type="match status" value="1"/>
</dbReference>
<dbReference type="GeneID" id="36133703"/>
<dbReference type="GO" id="GO:0016757">
    <property type="term" value="F:glycosyltransferase activity"/>
    <property type="evidence" value="ECO:0007669"/>
    <property type="project" value="UniProtKB-ARBA"/>
</dbReference>
<dbReference type="Proteomes" id="UP000007934">
    <property type="component" value="Chromosome"/>
</dbReference>
<dbReference type="Pfam" id="PF13692">
    <property type="entry name" value="Glyco_trans_1_4"/>
    <property type="match status" value="1"/>
</dbReference>
<organism evidence="2 3">
    <name type="scientific">Helicobacter felis (strain ATCC 49179 / CCUG 28539 / NCTC 12436 / CS1)</name>
    <dbReference type="NCBI Taxonomy" id="936155"/>
    <lineage>
        <taxon>Bacteria</taxon>
        <taxon>Pseudomonadati</taxon>
        <taxon>Campylobacterota</taxon>
        <taxon>Epsilonproteobacteria</taxon>
        <taxon>Campylobacterales</taxon>
        <taxon>Helicobacteraceae</taxon>
        <taxon>Helicobacter</taxon>
    </lineage>
</organism>
<reference evidence="2 3" key="1">
    <citation type="journal article" date="2011" name="Genome Biol. Evol.">
        <title>Comparative whole genome sequence analysis of the carcinogenic bacterial model pathogen Helicobacter felis.</title>
        <authorList>
            <person name="Arnold I.C."/>
            <person name="Zigova Z."/>
            <person name="Holden M."/>
            <person name="Lawley T.D."/>
            <person name="Rad R."/>
            <person name="Dougan G."/>
            <person name="Falkow S."/>
            <person name="Bentley S.D."/>
            <person name="Muller A."/>
        </authorList>
    </citation>
    <scope>NUCLEOTIDE SEQUENCE [LARGE SCALE GENOMIC DNA]</scope>
    <source>
        <strain evidence="3">ATCC 49179 / CCUG 28539 / NCTC 12436 / CS1</strain>
    </source>
</reference>
<dbReference type="PANTHER" id="PTHR12526">
    <property type="entry name" value="GLYCOSYLTRANSFERASE"/>
    <property type="match status" value="1"/>
</dbReference>
<dbReference type="SUPFAM" id="SSF53756">
    <property type="entry name" value="UDP-Glycosyltransferase/glycogen phosphorylase"/>
    <property type="match status" value="1"/>
</dbReference>
<dbReference type="HOGENOM" id="CLU_009583_28_2_7"/>
<dbReference type="PANTHER" id="PTHR12526:SF635">
    <property type="entry name" value="GLYCOSYL TRANSFERASE GROUP 1"/>
    <property type="match status" value="1"/>
</dbReference>
<dbReference type="RefSeq" id="WP_013469715.1">
    <property type="nucleotide sequence ID" value="NC_014810.2"/>
</dbReference>
<evidence type="ECO:0000313" key="2">
    <source>
        <dbReference type="EMBL" id="CBY83351.1"/>
    </source>
</evidence>
<dbReference type="InterPro" id="IPR028098">
    <property type="entry name" value="Glyco_trans_4-like_N"/>
</dbReference>
<dbReference type="Gene3D" id="3.40.50.2000">
    <property type="entry name" value="Glycogen Phosphorylase B"/>
    <property type="match status" value="2"/>
</dbReference>